<dbReference type="RefSeq" id="WP_344302029.1">
    <property type="nucleotide sequence ID" value="NZ_BAAAQQ010000002.1"/>
</dbReference>
<evidence type="ECO:0000256" key="5">
    <source>
        <dbReference type="ARBA" id="ARBA00023239"/>
    </source>
</evidence>
<dbReference type="EC" id="4.2.1.96" evidence="3"/>
<dbReference type="SUPFAM" id="SSF55248">
    <property type="entry name" value="PCD-like"/>
    <property type="match status" value="1"/>
</dbReference>
<sequence>MSDDKQVLSEDDVAAEQLVAWTYDAADGGSLRSTFDTGDFATGLALVNKIGELAEAVNHHPDLVLTYPAVSVLLTSHDVGGVTVRDVRMARSITERAAGLGVMPQQGTAGG</sequence>
<comment type="caution">
    <text evidence="6">The sequence shown here is derived from an EMBL/GenBank/DDBJ whole genome shotgun (WGS) entry which is preliminary data.</text>
</comment>
<evidence type="ECO:0000256" key="1">
    <source>
        <dbReference type="ARBA" id="ARBA00001554"/>
    </source>
</evidence>
<accession>A0ABN2XRP5</accession>
<dbReference type="Proteomes" id="UP001500575">
    <property type="component" value="Unassembled WGS sequence"/>
</dbReference>
<protein>
    <recommendedName>
        <fullName evidence="4">Putative pterin-4-alpha-carbinolamine dehydratase</fullName>
        <ecNumber evidence="3">4.2.1.96</ecNumber>
    </recommendedName>
</protein>
<dbReference type="Gene3D" id="3.30.1360.20">
    <property type="entry name" value="Transcriptional coactivator/pterin dehydratase"/>
    <property type="match status" value="1"/>
</dbReference>
<evidence type="ECO:0000256" key="2">
    <source>
        <dbReference type="ARBA" id="ARBA00006472"/>
    </source>
</evidence>
<dbReference type="EMBL" id="BAAAQQ010000002">
    <property type="protein sequence ID" value="GAA2115519.1"/>
    <property type="molecule type" value="Genomic_DNA"/>
</dbReference>
<proteinExistence type="inferred from homology"/>
<reference evidence="6 7" key="1">
    <citation type="journal article" date="2019" name="Int. J. Syst. Evol. Microbiol.">
        <title>The Global Catalogue of Microorganisms (GCM) 10K type strain sequencing project: providing services to taxonomists for standard genome sequencing and annotation.</title>
        <authorList>
            <consortium name="The Broad Institute Genomics Platform"/>
            <consortium name="The Broad Institute Genome Sequencing Center for Infectious Disease"/>
            <person name="Wu L."/>
            <person name="Ma J."/>
        </authorList>
    </citation>
    <scope>NUCLEOTIDE SEQUENCE [LARGE SCALE GENOMIC DNA]</scope>
    <source>
        <strain evidence="6 7">JCM 16021</strain>
    </source>
</reference>
<comment type="similarity">
    <text evidence="2">Belongs to the pterin-4-alpha-carbinolamine dehydratase family.</text>
</comment>
<dbReference type="InterPro" id="IPR036428">
    <property type="entry name" value="PCD_sf"/>
</dbReference>
<comment type="catalytic activity">
    <reaction evidence="1">
        <text>(4aS,6R)-4a-hydroxy-L-erythro-5,6,7,8-tetrahydrobiopterin = (6R)-L-erythro-6,7-dihydrobiopterin + H2O</text>
        <dbReference type="Rhea" id="RHEA:11920"/>
        <dbReference type="ChEBI" id="CHEBI:15377"/>
        <dbReference type="ChEBI" id="CHEBI:15642"/>
        <dbReference type="ChEBI" id="CHEBI:43120"/>
        <dbReference type="EC" id="4.2.1.96"/>
    </reaction>
</comment>
<evidence type="ECO:0000313" key="6">
    <source>
        <dbReference type="EMBL" id="GAA2115519.1"/>
    </source>
</evidence>
<dbReference type="CDD" id="cd00488">
    <property type="entry name" value="PCD_DCoH"/>
    <property type="match status" value="1"/>
</dbReference>
<organism evidence="6 7">
    <name type="scientific">Nocardioides bigeumensis</name>
    <dbReference type="NCBI Taxonomy" id="433657"/>
    <lineage>
        <taxon>Bacteria</taxon>
        <taxon>Bacillati</taxon>
        <taxon>Actinomycetota</taxon>
        <taxon>Actinomycetes</taxon>
        <taxon>Propionibacteriales</taxon>
        <taxon>Nocardioidaceae</taxon>
        <taxon>Nocardioides</taxon>
    </lineage>
</organism>
<name>A0ABN2XRP5_9ACTN</name>
<keyword evidence="5" id="KW-0456">Lyase</keyword>
<evidence type="ECO:0000256" key="4">
    <source>
        <dbReference type="ARBA" id="ARBA00021735"/>
    </source>
</evidence>
<gene>
    <name evidence="6" type="ORF">GCM10009843_04990</name>
</gene>
<dbReference type="PANTHER" id="PTHR12599:SF0">
    <property type="entry name" value="PTERIN-4-ALPHA-CARBINOLAMINE DEHYDRATASE"/>
    <property type="match status" value="1"/>
</dbReference>
<dbReference type="InterPro" id="IPR001533">
    <property type="entry name" value="Pterin_deHydtase"/>
</dbReference>
<dbReference type="Pfam" id="PF01329">
    <property type="entry name" value="Pterin_4a"/>
    <property type="match status" value="1"/>
</dbReference>
<keyword evidence="7" id="KW-1185">Reference proteome</keyword>
<dbReference type="PANTHER" id="PTHR12599">
    <property type="entry name" value="PTERIN-4-ALPHA-CARBINOLAMINE DEHYDRATASE"/>
    <property type="match status" value="1"/>
</dbReference>
<evidence type="ECO:0000313" key="7">
    <source>
        <dbReference type="Proteomes" id="UP001500575"/>
    </source>
</evidence>
<evidence type="ECO:0000256" key="3">
    <source>
        <dbReference type="ARBA" id="ARBA00013252"/>
    </source>
</evidence>